<reference evidence="4" key="1">
    <citation type="submission" date="2017-02" db="UniProtKB">
        <authorList>
            <consortium name="WormBaseParasite"/>
        </authorList>
    </citation>
    <scope>IDENTIFICATION</scope>
</reference>
<evidence type="ECO:0000256" key="1">
    <source>
        <dbReference type="SAM" id="MobiDB-lite"/>
    </source>
</evidence>
<feature type="compositionally biased region" description="Pro residues" evidence="1">
    <location>
        <begin position="163"/>
        <end position="173"/>
    </location>
</feature>
<organism evidence="4">
    <name type="scientific">Brugia pahangi</name>
    <name type="common">Filarial nematode worm</name>
    <dbReference type="NCBI Taxonomy" id="6280"/>
    <lineage>
        <taxon>Eukaryota</taxon>
        <taxon>Metazoa</taxon>
        <taxon>Ecdysozoa</taxon>
        <taxon>Nematoda</taxon>
        <taxon>Chromadorea</taxon>
        <taxon>Rhabditida</taxon>
        <taxon>Spirurina</taxon>
        <taxon>Spiruromorpha</taxon>
        <taxon>Filarioidea</taxon>
        <taxon>Onchocercidae</taxon>
        <taxon>Brugia</taxon>
    </lineage>
</organism>
<gene>
    <name evidence="2" type="ORF">BPAG_LOCUS4864</name>
</gene>
<dbReference type="STRING" id="6280.A0A0N4T9L3"/>
<protein>
    <submittedName>
        <fullName evidence="2 4">Uncharacterized protein</fullName>
    </submittedName>
</protein>
<evidence type="ECO:0000313" key="2">
    <source>
        <dbReference type="EMBL" id="VDN86050.1"/>
    </source>
</evidence>
<dbReference type="AlphaFoldDB" id="A0A0N4T9L3"/>
<name>A0A0N4T9L3_BRUPA</name>
<dbReference type="EMBL" id="UZAD01002826">
    <property type="protein sequence ID" value="VDN86050.1"/>
    <property type="molecule type" value="Genomic_DNA"/>
</dbReference>
<dbReference type="WBParaSite" id="BPAG_0000490001-mRNA-1">
    <property type="protein sequence ID" value="BPAG_0000490001-mRNA-1"/>
    <property type="gene ID" value="BPAG_0000490001"/>
</dbReference>
<proteinExistence type="predicted"/>
<dbReference type="Proteomes" id="UP000278627">
    <property type="component" value="Unassembled WGS sequence"/>
</dbReference>
<reference evidence="2 3" key="2">
    <citation type="submission" date="2018-11" db="EMBL/GenBank/DDBJ databases">
        <authorList>
            <consortium name="Pathogen Informatics"/>
        </authorList>
    </citation>
    <scope>NUCLEOTIDE SEQUENCE [LARGE SCALE GENOMIC DNA]</scope>
</reference>
<evidence type="ECO:0000313" key="3">
    <source>
        <dbReference type="Proteomes" id="UP000278627"/>
    </source>
</evidence>
<keyword evidence="3" id="KW-1185">Reference proteome</keyword>
<sequence length="256" mass="25504">MSGSPPRSATTGVTRVNTIVTKVDMSNAADKLGQTTWNGQLSRTTDIRDPVSSASVEKIVEPFDSMGVTINRVAATHPVDPGHDVPSTSVVAGHQQQQQTGVTVAPSINLSNLSSVNSLSGESSGLSIGVLAPTGRNELSSAVAGATVCTTNTDNRGVTGPSSAPPPPPPQPPTASLIDPFRQAFFGGTNLAALNAAAAAAAAAAGGSGGTGSTTIGGADFGNLFFSGAPPNATAAAAFPFLAAQILQQQQTQQVS</sequence>
<feature type="region of interest" description="Disordered" evidence="1">
    <location>
        <begin position="150"/>
        <end position="176"/>
    </location>
</feature>
<evidence type="ECO:0000313" key="4">
    <source>
        <dbReference type="WBParaSite" id="BPAG_0000490001-mRNA-1"/>
    </source>
</evidence>
<accession>A0A0N4T9L3</accession>